<dbReference type="InterPro" id="IPR037138">
    <property type="entry name" value="His_deacetylse_dom_sf"/>
</dbReference>
<evidence type="ECO:0000256" key="1">
    <source>
        <dbReference type="ARBA" id="ARBA00001947"/>
    </source>
</evidence>
<organism evidence="7 8">
    <name type="scientific">Rhodotorula graminis (strain WP1)</name>
    <dbReference type="NCBI Taxonomy" id="578459"/>
    <lineage>
        <taxon>Eukaryota</taxon>
        <taxon>Fungi</taxon>
        <taxon>Dikarya</taxon>
        <taxon>Basidiomycota</taxon>
        <taxon>Pucciniomycotina</taxon>
        <taxon>Microbotryomycetes</taxon>
        <taxon>Sporidiobolales</taxon>
        <taxon>Sporidiobolaceae</taxon>
        <taxon>Rhodotorula</taxon>
    </lineage>
</organism>
<sequence>MLVFHTPLSVLHDPPHEILSGCVQPYFESPERYRRILAALVHPGSTFEERCLDWTRDDVLTPELDSAVLSVHDGGYLDFLASIYSEWTAEGGSRDAALPETFLRADMLLEPSDGTEVQGSAIARIGRHSFDLSSPVTADTYICALASTRVALTALSALLDPLSTAQGVFALCRPPGHHATPTLCGGYCFVNTAAVAAREAQRVLLGAGARGDGEPKPRIAVLDVDYHHGNGTSQVFYDPTVLYVSLHGSPDYPWYTGAASERGAPGTDAEGANVNEPLPLGTDDEAYVEALEGAFGRVSEWGAEVLVVSLGVDTFVDDPLTDFRLSLAAYPRIGQAIATVGLRTLFVVLEGGYALDSVGACVRGVLEGFERASGGGGGGGAFEGRE</sequence>
<dbReference type="OrthoDB" id="424012at2759"/>
<dbReference type="PANTHER" id="PTHR10625">
    <property type="entry name" value="HISTONE DEACETYLASE HDAC1-RELATED"/>
    <property type="match status" value="1"/>
</dbReference>
<comment type="cofactor">
    <cofactor evidence="1">
        <name>Zn(2+)</name>
        <dbReference type="ChEBI" id="CHEBI:29105"/>
    </cofactor>
</comment>
<accession>A0A0P9F168</accession>
<dbReference type="CDD" id="cd10001">
    <property type="entry name" value="HDAC_classII_APAH"/>
    <property type="match status" value="1"/>
</dbReference>
<dbReference type="RefSeq" id="XP_018269325.1">
    <property type="nucleotide sequence ID" value="XM_018414675.1"/>
</dbReference>
<dbReference type="GO" id="GO:0040029">
    <property type="term" value="P:epigenetic regulation of gene expression"/>
    <property type="evidence" value="ECO:0007669"/>
    <property type="project" value="TreeGrafter"/>
</dbReference>
<feature type="domain" description="Histone deacetylase" evidence="6">
    <location>
        <begin position="28"/>
        <end position="367"/>
    </location>
</feature>
<keyword evidence="4" id="KW-0378">Hydrolase</keyword>
<evidence type="ECO:0000313" key="8">
    <source>
        <dbReference type="Proteomes" id="UP000053890"/>
    </source>
</evidence>
<dbReference type="Pfam" id="PF00850">
    <property type="entry name" value="Hist_deacetyl"/>
    <property type="match status" value="1"/>
</dbReference>
<gene>
    <name evidence="7" type="ORF">RHOBADRAFT_45842</name>
</gene>
<evidence type="ECO:0000256" key="2">
    <source>
        <dbReference type="ARBA" id="ARBA00005947"/>
    </source>
</evidence>
<reference evidence="7 8" key="1">
    <citation type="journal article" date="2015" name="Front. Microbiol.">
        <title>Genome sequence of the plant growth promoting endophytic yeast Rhodotorula graminis WP1.</title>
        <authorList>
            <person name="Firrincieli A."/>
            <person name="Otillar R."/>
            <person name="Salamov A."/>
            <person name="Schmutz J."/>
            <person name="Khan Z."/>
            <person name="Redman R.S."/>
            <person name="Fleck N.D."/>
            <person name="Lindquist E."/>
            <person name="Grigoriev I.V."/>
            <person name="Doty S.L."/>
        </authorList>
    </citation>
    <scope>NUCLEOTIDE SEQUENCE [LARGE SCALE GENOMIC DNA]</scope>
    <source>
        <strain evidence="7 8">WP1</strain>
    </source>
</reference>
<protein>
    <recommendedName>
        <fullName evidence="6">Histone deacetylase domain-containing protein</fullName>
    </recommendedName>
</protein>
<evidence type="ECO:0000256" key="3">
    <source>
        <dbReference type="ARBA" id="ARBA00022723"/>
    </source>
</evidence>
<dbReference type="InterPro" id="IPR023696">
    <property type="entry name" value="Ureohydrolase_dom_sf"/>
</dbReference>
<dbReference type="Gene3D" id="3.40.800.20">
    <property type="entry name" value="Histone deacetylase domain"/>
    <property type="match status" value="1"/>
</dbReference>
<evidence type="ECO:0000259" key="6">
    <source>
        <dbReference type="Pfam" id="PF00850"/>
    </source>
</evidence>
<proteinExistence type="inferred from homology"/>
<dbReference type="GeneID" id="28975123"/>
<dbReference type="GO" id="GO:0046872">
    <property type="term" value="F:metal ion binding"/>
    <property type="evidence" value="ECO:0007669"/>
    <property type="project" value="UniProtKB-KW"/>
</dbReference>
<dbReference type="InterPro" id="IPR023801">
    <property type="entry name" value="His_deacetylse_dom"/>
</dbReference>
<dbReference type="GO" id="GO:0004407">
    <property type="term" value="F:histone deacetylase activity"/>
    <property type="evidence" value="ECO:0007669"/>
    <property type="project" value="TreeGrafter"/>
</dbReference>
<name>A0A0P9F168_RHOGW</name>
<dbReference type="Proteomes" id="UP000053890">
    <property type="component" value="Unassembled WGS sequence"/>
</dbReference>
<dbReference type="PANTHER" id="PTHR10625:SF17">
    <property type="entry name" value="HISTONE DEACETYLASE 8"/>
    <property type="match status" value="1"/>
</dbReference>
<dbReference type="EMBL" id="KQ474083">
    <property type="protein sequence ID" value="KPV73276.1"/>
    <property type="molecule type" value="Genomic_DNA"/>
</dbReference>
<evidence type="ECO:0000256" key="5">
    <source>
        <dbReference type="ARBA" id="ARBA00022833"/>
    </source>
</evidence>
<dbReference type="OMA" id="FRAEWIL"/>
<comment type="similarity">
    <text evidence="2">Belongs to the histone deacetylase family.</text>
</comment>
<evidence type="ECO:0000256" key="4">
    <source>
        <dbReference type="ARBA" id="ARBA00022801"/>
    </source>
</evidence>
<keyword evidence="5" id="KW-0862">Zinc</keyword>
<dbReference type="AlphaFoldDB" id="A0A0P9F168"/>
<keyword evidence="8" id="KW-1185">Reference proteome</keyword>
<dbReference type="GO" id="GO:0016787">
    <property type="term" value="F:hydrolase activity"/>
    <property type="evidence" value="ECO:0007669"/>
    <property type="project" value="UniProtKB-KW"/>
</dbReference>
<dbReference type="STRING" id="578459.A0A0P9F168"/>
<dbReference type="SUPFAM" id="SSF52768">
    <property type="entry name" value="Arginase/deacetylase"/>
    <property type="match status" value="1"/>
</dbReference>
<evidence type="ECO:0000313" key="7">
    <source>
        <dbReference type="EMBL" id="KPV73276.1"/>
    </source>
</evidence>
<keyword evidence="3" id="KW-0479">Metal-binding</keyword>